<dbReference type="EMBL" id="QGGO01000002">
    <property type="protein sequence ID" value="PWK28872.1"/>
    <property type="molecule type" value="Genomic_DNA"/>
</dbReference>
<organism evidence="1 2">
    <name type="scientific">Arcicella aurantiaca</name>
    <dbReference type="NCBI Taxonomy" id="591202"/>
    <lineage>
        <taxon>Bacteria</taxon>
        <taxon>Pseudomonadati</taxon>
        <taxon>Bacteroidota</taxon>
        <taxon>Cytophagia</taxon>
        <taxon>Cytophagales</taxon>
        <taxon>Flectobacillaceae</taxon>
        <taxon>Arcicella</taxon>
    </lineage>
</organism>
<dbReference type="AlphaFoldDB" id="A0A316EF61"/>
<dbReference type="OrthoDB" id="960256at2"/>
<gene>
    <name evidence="1" type="ORF">LV89_00425</name>
</gene>
<reference evidence="1 2" key="1">
    <citation type="submission" date="2018-05" db="EMBL/GenBank/DDBJ databases">
        <title>Genomic Encyclopedia of Archaeal and Bacterial Type Strains, Phase II (KMG-II): from individual species to whole genera.</title>
        <authorList>
            <person name="Goeker M."/>
        </authorList>
    </citation>
    <scope>NUCLEOTIDE SEQUENCE [LARGE SCALE GENOMIC DNA]</scope>
    <source>
        <strain evidence="1 2">DSM 22214</strain>
    </source>
</reference>
<dbReference type="RefSeq" id="WP_109741212.1">
    <property type="nucleotide sequence ID" value="NZ_QGGO01000002.1"/>
</dbReference>
<dbReference type="Proteomes" id="UP000245489">
    <property type="component" value="Unassembled WGS sequence"/>
</dbReference>
<evidence type="ECO:0000313" key="1">
    <source>
        <dbReference type="EMBL" id="PWK28872.1"/>
    </source>
</evidence>
<proteinExistence type="predicted"/>
<evidence type="ECO:0000313" key="2">
    <source>
        <dbReference type="Proteomes" id="UP000245489"/>
    </source>
</evidence>
<sequence>MKTRILLFLLIGVFSKSYGQLDRKSLFPIEVRHKFLSTKFIYDRQTLENPLALQIPLLQARDTEVNVEFLTFKKQRKLVQTLNLLTAGFSLYTVLNREKVSNRIYWSVFGGTALISGYLNFKSGKHLGKAIKRYNEIIAENKVGLVFDKSFDNQAIVGVGFVHSF</sequence>
<accession>A0A316EF61</accession>
<keyword evidence="2" id="KW-1185">Reference proteome</keyword>
<comment type="caution">
    <text evidence="1">The sequence shown here is derived from an EMBL/GenBank/DDBJ whole genome shotgun (WGS) entry which is preliminary data.</text>
</comment>
<protein>
    <submittedName>
        <fullName evidence="1">Uncharacterized protein</fullName>
    </submittedName>
</protein>
<name>A0A316EF61_9BACT</name>